<keyword evidence="1" id="KW-0175">Coiled coil</keyword>
<proteinExistence type="predicted"/>
<accession>A0ABR1TDE7</accession>
<feature type="region of interest" description="Disordered" evidence="2">
    <location>
        <begin position="292"/>
        <end position="447"/>
    </location>
</feature>
<feature type="compositionally biased region" description="Basic and acidic residues" evidence="2">
    <location>
        <begin position="193"/>
        <end position="222"/>
    </location>
</feature>
<organism evidence="3 4">
    <name type="scientific">Apiospora rasikravindrae</name>
    <dbReference type="NCBI Taxonomy" id="990691"/>
    <lineage>
        <taxon>Eukaryota</taxon>
        <taxon>Fungi</taxon>
        <taxon>Dikarya</taxon>
        <taxon>Ascomycota</taxon>
        <taxon>Pezizomycotina</taxon>
        <taxon>Sordariomycetes</taxon>
        <taxon>Xylariomycetidae</taxon>
        <taxon>Amphisphaeriales</taxon>
        <taxon>Apiosporaceae</taxon>
        <taxon>Apiospora</taxon>
    </lineage>
</organism>
<dbReference type="Proteomes" id="UP001444661">
    <property type="component" value="Unassembled WGS sequence"/>
</dbReference>
<evidence type="ECO:0000256" key="1">
    <source>
        <dbReference type="SAM" id="Coils"/>
    </source>
</evidence>
<sequence length="447" mass="48946">MAPAFDLNGAASEFSIRLIREKVTALSDECNQELDGDLNQLRALLNHVDQKRTKFQENKSNLLEGLRATLSSLQVDAAIVNTTLSDIAATSSPPLLSLIPTVSTLHLESRPLTPAASPPESGLAETTKSPHPDSAGSDTASDHDNGSKATSGDDLKSDTLSGTQAADKRKDPEAGNVKTSPGSQALVVHREKRPHESPEEPEHELKKAKTSSVHEEPAHTANTEIHRRDGFYVIRCLEPDCSLRISDTAPFKYKRAFNHFNSKHLKQPQSEEYIFEEYAYQVEDATEEAVAARSNGIGIPECTPKDKLPDTRSTPPRPGSPRRVSKTVTFDLERSPSLGYHNWDSDNGSGPSDIAEGDLEGNSSEPGKTRHNLRRLPRLSYNQMVQGRDPTPTDPQDQSEEDKAESSSVKRAGTPSVPNANIRGSRSAKKLLRLVDKPRRPSDQPHK</sequence>
<name>A0ABR1TDE7_9PEZI</name>
<feature type="region of interest" description="Disordered" evidence="2">
    <location>
        <begin position="109"/>
        <end position="222"/>
    </location>
</feature>
<feature type="compositionally biased region" description="Basic and acidic residues" evidence="2">
    <location>
        <begin position="140"/>
        <end position="157"/>
    </location>
</feature>
<protein>
    <recommendedName>
        <fullName evidence="5">Shugoshin C-terminal domain-containing protein</fullName>
    </recommendedName>
</protein>
<comment type="caution">
    <text evidence="3">The sequence shown here is derived from an EMBL/GenBank/DDBJ whole genome shotgun (WGS) entry which is preliminary data.</text>
</comment>
<feature type="coiled-coil region" evidence="1">
    <location>
        <begin position="31"/>
        <end position="58"/>
    </location>
</feature>
<keyword evidence="4" id="KW-1185">Reference proteome</keyword>
<evidence type="ECO:0008006" key="5">
    <source>
        <dbReference type="Google" id="ProtNLM"/>
    </source>
</evidence>
<evidence type="ECO:0000313" key="3">
    <source>
        <dbReference type="EMBL" id="KAK8044636.1"/>
    </source>
</evidence>
<feature type="compositionally biased region" description="Basic and acidic residues" evidence="2">
    <location>
        <begin position="433"/>
        <end position="447"/>
    </location>
</feature>
<dbReference type="EMBL" id="JAQQWK010000003">
    <property type="protein sequence ID" value="KAK8044636.1"/>
    <property type="molecule type" value="Genomic_DNA"/>
</dbReference>
<gene>
    <name evidence="3" type="ORF">PG993_004660</name>
</gene>
<evidence type="ECO:0000313" key="4">
    <source>
        <dbReference type="Proteomes" id="UP001444661"/>
    </source>
</evidence>
<evidence type="ECO:0000256" key="2">
    <source>
        <dbReference type="SAM" id="MobiDB-lite"/>
    </source>
</evidence>
<reference evidence="3 4" key="1">
    <citation type="submission" date="2023-01" db="EMBL/GenBank/DDBJ databases">
        <title>Analysis of 21 Apiospora genomes using comparative genomics revels a genus with tremendous synthesis potential of carbohydrate active enzymes and secondary metabolites.</title>
        <authorList>
            <person name="Sorensen T."/>
        </authorList>
    </citation>
    <scope>NUCLEOTIDE SEQUENCE [LARGE SCALE GENOMIC DNA]</scope>
    <source>
        <strain evidence="3 4">CBS 33761</strain>
    </source>
</reference>